<comment type="caution">
    <text evidence="1">The sequence shown here is derived from an EMBL/GenBank/DDBJ whole genome shotgun (WGS) entry which is preliminary data.</text>
</comment>
<sequence>MEDSVRRTASQLMIVLEPAVPFLGHALASAGAFTVGLGITQVTGFALRVSCATPVLGPALGMSGIGLSSIMAGEASRRFGYHLRGETRRHRSAQAVAQDAALDAIMGITLFKLMGGRFRNLMPSSLLSPGACAVESLPAPGSEYASQMAKGELKRLFHRDGCHHCGRRNGRVIGDHIPPNKLIHGPAGTQKAIQQITSSLGLSNSTAKAPLSRLSNKVGQILMGKGRVRMAGPARQRYYPQCSLCSGKQSNVVRMGKDMLVFHFYGMRPWYYAGAFVGLRQYSKPPLARLQQRGLRGGYLEDEEH</sequence>
<dbReference type="EMBL" id="JALJOT010000001">
    <property type="protein sequence ID" value="KAK9919044.1"/>
    <property type="molecule type" value="Genomic_DNA"/>
</dbReference>
<proteinExistence type="predicted"/>
<gene>
    <name evidence="1" type="ORF">WJX75_008945</name>
</gene>
<keyword evidence="2" id="KW-1185">Reference proteome</keyword>
<dbReference type="PANTHER" id="PTHR38585:SF1">
    <property type="entry name" value="TRANSMEMBRANE PROTEIN"/>
    <property type="match status" value="1"/>
</dbReference>
<evidence type="ECO:0000313" key="2">
    <source>
        <dbReference type="Proteomes" id="UP001491310"/>
    </source>
</evidence>
<dbReference type="Proteomes" id="UP001491310">
    <property type="component" value="Unassembled WGS sequence"/>
</dbReference>
<organism evidence="1 2">
    <name type="scientific">Coccomyxa subellipsoidea</name>
    <dbReference type="NCBI Taxonomy" id="248742"/>
    <lineage>
        <taxon>Eukaryota</taxon>
        <taxon>Viridiplantae</taxon>
        <taxon>Chlorophyta</taxon>
        <taxon>core chlorophytes</taxon>
        <taxon>Trebouxiophyceae</taxon>
        <taxon>Trebouxiophyceae incertae sedis</taxon>
        <taxon>Coccomyxaceae</taxon>
        <taxon>Coccomyxa</taxon>
    </lineage>
</organism>
<name>A0ABR2Z4C7_9CHLO</name>
<dbReference type="PANTHER" id="PTHR38585">
    <property type="entry name" value="TRANSMEMBRANE PROTEIN"/>
    <property type="match status" value="1"/>
</dbReference>
<accession>A0ABR2Z4C7</accession>
<reference evidence="1 2" key="1">
    <citation type="journal article" date="2024" name="Nat. Commun.">
        <title>Phylogenomics reveals the evolutionary origins of lichenization in chlorophyte algae.</title>
        <authorList>
            <person name="Puginier C."/>
            <person name="Libourel C."/>
            <person name="Otte J."/>
            <person name="Skaloud P."/>
            <person name="Haon M."/>
            <person name="Grisel S."/>
            <person name="Petersen M."/>
            <person name="Berrin J.G."/>
            <person name="Delaux P.M."/>
            <person name="Dal Grande F."/>
            <person name="Keller J."/>
        </authorList>
    </citation>
    <scope>NUCLEOTIDE SEQUENCE [LARGE SCALE GENOMIC DNA]</scope>
    <source>
        <strain evidence="1 2">SAG 216-7</strain>
    </source>
</reference>
<evidence type="ECO:0000313" key="1">
    <source>
        <dbReference type="EMBL" id="KAK9919044.1"/>
    </source>
</evidence>
<protein>
    <submittedName>
        <fullName evidence="1">Uncharacterized protein</fullName>
    </submittedName>
</protein>